<keyword evidence="1" id="KW-0472">Membrane</keyword>
<evidence type="ECO:0000256" key="1">
    <source>
        <dbReference type="SAM" id="Phobius"/>
    </source>
</evidence>
<dbReference type="InterPro" id="IPR025333">
    <property type="entry name" value="DUF4239"/>
</dbReference>
<keyword evidence="1" id="KW-1133">Transmembrane helix</keyword>
<protein>
    <submittedName>
        <fullName evidence="2">DUF4239 domain-containing protein</fullName>
    </submittedName>
</protein>
<comment type="caution">
    <text evidence="2">The sequence shown here is derived from an EMBL/GenBank/DDBJ whole genome shotgun (WGS) entry which is preliminary data.</text>
</comment>
<evidence type="ECO:0000313" key="2">
    <source>
        <dbReference type="EMBL" id="KAB0679856.1"/>
    </source>
</evidence>
<gene>
    <name evidence="2" type="ORF">F6X38_11570</name>
</gene>
<dbReference type="Pfam" id="PF14023">
    <property type="entry name" value="Bestrophin-like"/>
    <property type="match status" value="1"/>
</dbReference>
<dbReference type="EMBL" id="VZDO01000008">
    <property type="protein sequence ID" value="KAB0679856.1"/>
    <property type="molecule type" value="Genomic_DNA"/>
</dbReference>
<feature type="transmembrane region" description="Helical" evidence="1">
    <location>
        <begin position="6"/>
        <end position="33"/>
    </location>
</feature>
<proteinExistence type="predicted"/>
<keyword evidence="1" id="KW-0812">Transmembrane</keyword>
<name>A0A7V7PPD2_9HYPH</name>
<keyword evidence="3" id="KW-1185">Reference proteome</keyword>
<dbReference type="AlphaFoldDB" id="A0A7V7PPD2"/>
<reference evidence="2 3" key="1">
    <citation type="submission" date="2019-09" db="EMBL/GenBank/DDBJ databases">
        <title>YIM 132180 draft genome.</title>
        <authorList>
            <person name="Zhang K."/>
        </authorList>
    </citation>
    <scope>NUCLEOTIDE SEQUENCE [LARGE SCALE GENOMIC DNA]</scope>
    <source>
        <strain evidence="2 3">YIM 132180</strain>
    </source>
</reference>
<dbReference type="RefSeq" id="WP_150969976.1">
    <property type="nucleotide sequence ID" value="NZ_VZDO01000008.1"/>
</dbReference>
<evidence type="ECO:0000313" key="3">
    <source>
        <dbReference type="Proteomes" id="UP000432089"/>
    </source>
</evidence>
<feature type="transmembrane region" description="Helical" evidence="1">
    <location>
        <begin position="185"/>
        <end position="205"/>
    </location>
</feature>
<accession>A0A7V7PPD2</accession>
<organism evidence="2 3">
    <name type="scientific">Plantimonas leprariae</name>
    <dbReference type="NCBI Taxonomy" id="2615207"/>
    <lineage>
        <taxon>Bacteria</taxon>
        <taxon>Pseudomonadati</taxon>
        <taxon>Pseudomonadota</taxon>
        <taxon>Alphaproteobacteria</taxon>
        <taxon>Hyphomicrobiales</taxon>
        <taxon>Aurantimonadaceae</taxon>
        <taxon>Plantimonas</taxon>
    </lineage>
</organism>
<feature type="transmembrane region" description="Helical" evidence="1">
    <location>
        <begin position="212"/>
        <end position="233"/>
    </location>
</feature>
<feature type="transmembrane region" description="Helical" evidence="1">
    <location>
        <begin position="45"/>
        <end position="66"/>
    </location>
</feature>
<dbReference type="Proteomes" id="UP000432089">
    <property type="component" value="Unassembled WGS sequence"/>
</dbReference>
<sequence>MSSFFVSLVIGLLFAIVAIVLVLGAYFTARALFGPTHEGDRTHEAAIGIATRIAALHGLILALVYAQELDDYKDVRGGVTEEAIAISDVFNDMRRYGGTEVAAVQQGVAQYVATVVGEEWAALGRGEGLSTKAWLQWNAVYERLLDLSPTTDRQRFLADRMRARITAVAKLRQTREATATGRFSGLFWGPAIIGLILLAMPLYVYRPSRTHLALFALFGAYSGVILFFIYGFANPFANPGKLEPTPFLRLLEGDVGKILPLPN</sequence>